<reference evidence="2 3" key="1">
    <citation type="journal article" date="2021" name="Elife">
        <title>Chloroplast acquisition without the gene transfer in kleptoplastic sea slugs, Plakobranchus ocellatus.</title>
        <authorList>
            <person name="Maeda T."/>
            <person name="Takahashi S."/>
            <person name="Yoshida T."/>
            <person name="Shimamura S."/>
            <person name="Takaki Y."/>
            <person name="Nagai Y."/>
            <person name="Toyoda A."/>
            <person name="Suzuki Y."/>
            <person name="Arimoto A."/>
            <person name="Ishii H."/>
            <person name="Satoh N."/>
            <person name="Nishiyama T."/>
            <person name="Hasebe M."/>
            <person name="Maruyama T."/>
            <person name="Minagawa J."/>
            <person name="Obokata J."/>
            <person name="Shigenobu S."/>
        </authorList>
    </citation>
    <scope>NUCLEOTIDE SEQUENCE [LARGE SCALE GENOMIC DNA]</scope>
</reference>
<dbReference type="Proteomes" id="UP000762676">
    <property type="component" value="Unassembled WGS sequence"/>
</dbReference>
<accession>A0AAV4G8U9</accession>
<evidence type="ECO:0000313" key="2">
    <source>
        <dbReference type="EMBL" id="GFR80975.1"/>
    </source>
</evidence>
<feature type="compositionally biased region" description="Basic residues" evidence="1">
    <location>
        <begin position="25"/>
        <end position="37"/>
    </location>
</feature>
<organism evidence="2 3">
    <name type="scientific">Elysia marginata</name>
    <dbReference type="NCBI Taxonomy" id="1093978"/>
    <lineage>
        <taxon>Eukaryota</taxon>
        <taxon>Metazoa</taxon>
        <taxon>Spiralia</taxon>
        <taxon>Lophotrochozoa</taxon>
        <taxon>Mollusca</taxon>
        <taxon>Gastropoda</taxon>
        <taxon>Heterobranchia</taxon>
        <taxon>Euthyneura</taxon>
        <taxon>Panpulmonata</taxon>
        <taxon>Sacoglossa</taxon>
        <taxon>Placobranchoidea</taxon>
        <taxon>Plakobranchidae</taxon>
        <taxon>Elysia</taxon>
    </lineage>
</organism>
<keyword evidence="3" id="KW-1185">Reference proteome</keyword>
<dbReference type="AlphaFoldDB" id="A0AAV4G8U9"/>
<comment type="caution">
    <text evidence="2">The sequence shown here is derived from an EMBL/GenBank/DDBJ whole genome shotgun (WGS) entry which is preliminary data.</text>
</comment>
<protein>
    <submittedName>
        <fullName evidence="2">Uncharacterized protein</fullName>
    </submittedName>
</protein>
<gene>
    <name evidence="2" type="ORF">ElyMa_005913200</name>
</gene>
<name>A0AAV4G8U9_9GAST</name>
<evidence type="ECO:0000313" key="3">
    <source>
        <dbReference type="Proteomes" id="UP000762676"/>
    </source>
</evidence>
<sequence length="83" mass="9004">MERQSKRVVGALFLPRRSVESQRSSRNRRINRVKNRARGPEDAHSGGASVRQAVGIVSQARRYLGEGGGGTCYLTTALHPGTA</sequence>
<evidence type="ECO:0000256" key="1">
    <source>
        <dbReference type="SAM" id="MobiDB-lite"/>
    </source>
</evidence>
<proteinExistence type="predicted"/>
<feature type="region of interest" description="Disordered" evidence="1">
    <location>
        <begin position="18"/>
        <end position="49"/>
    </location>
</feature>
<dbReference type="EMBL" id="BMAT01011867">
    <property type="protein sequence ID" value="GFR80975.1"/>
    <property type="molecule type" value="Genomic_DNA"/>
</dbReference>